<dbReference type="SUPFAM" id="SSF50494">
    <property type="entry name" value="Trypsin-like serine proteases"/>
    <property type="match status" value="1"/>
</dbReference>
<dbReference type="PROSITE" id="PS00134">
    <property type="entry name" value="TRYPSIN_HIS"/>
    <property type="match status" value="1"/>
</dbReference>
<name>A0AAE3YXM1_9ACTN</name>
<dbReference type="PANTHER" id="PTHR24252:SF7">
    <property type="entry name" value="HYALIN"/>
    <property type="match status" value="1"/>
</dbReference>
<protein>
    <submittedName>
        <fullName evidence="4">Secreted trypsin-like serine protease</fullName>
    </submittedName>
</protein>
<evidence type="ECO:0000259" key="3">
    <source>
        <dbReference type="PROSITE" id="PS50240"/>
    </source>
</evidence>
<organism evidence="4 5">
    <name type="scientific">Catenuloplanes atrovinosus</name>
    <dbReference type="NCBI Taxonomy" id="137266"/>
    <lineage>
        <taxon>Bacteria</taxon>
        <taxon>Bacillati</taxon>
        <taxon>Actinomycetota</taxon>
        <taxon>Actinomycetes</taxon>
        <taxon>Micromonosporales</taxon>
        <taxon>Micromonosporaceae</taxon>
        <taxon>Catenuloplanes</taxon>
    </lineage>
</organism>
<dbReference type="PROSITE" id="PS50240">
    <property type="entry name" value="TRYPSIN_DOM"/>
    <property type="match status" value="1"/>
</dbReference>
<accession>A0AAE3YXM1</accession>
<dbReference type="Pfam" id="PF00089">
    <property type="entry name" value="Trypsin"/>
    <property type="match status" value="1"/>
</dbReference>
<reference evidence="4" key="1">
    <citation type="submission" date="2023-07" db="EMBL/GenBank/DDBJ databases">
        <title>Sequencing the genomes of 1000 actinobacteria strains.</title>
        <authorList>
            <person name="Klenk H.-P."/>
        </authorList>
    </citation>
    <scope>NUCLEOTIDE SEQUENCE</scope>
    <source>
        <strain evidence="4">DSM 44707</strain>
    </source>
</reference>
<dbReference type="CDD" id="cd00190">
    <property type="entry name" value="Tryp_SPc"/>
    <property type="match status" value="1"/>
</dbReference>
<evidence type="ECO:0000313" key="5">
    <source>
        <dbReference type="Proteomes" id="UP001183643"/>
    </source>
</evidence>
<keyword evidence="2 4" id="KW-0645">Protease</keyword>
<dbReference type="AlphaFoldDB" id="A0AAE3YXM1"/>
<dbReference type="SMART" id="SM00020">
    <property type="entry name" value="Tryp_SPc"/>
    <property type="match status" value="1"/>
</dbReference>
<keyword evidence="2" id="KW-0378">Hydrolase</keyword>
<proteinExistence type="predicted"/>
<evidence type="ECO:0000256" key="2">
    <source>
        <dbReference type="RuleBase" id="RU363034"/>
    </source>
</evidence>
<dbReference type="InterPro" id="IPR033116">
    <property type="entry name" value="TRYPSIN_SER"/>
</dbReference>
<dbReference type="InterPro" id="IPR001254">
    <property type="entry name" value="Trypsin_dom"/>
</dbReference>
<keyword evidence="2" id="KW-0720">Serine protease</keyword>
<dbReference type="GO" id="GO:0006508">
    <property type="term" value="P:proteolysis"/>
    <property type="evidence" value="ECO:0007669"/>
    <property type="project" value="UniProtKB-KW"/>
</dbReference>
<dbReference type="GO" id="GO:0004252">
    <property type="term" value="F:serine-type endopeptidase activity"/>
    <property type="evidence" value="ECO:0007669"/>
    <property type="project" value="InterPro"/>
</dbReference>
<dbReference type="PRINTS" id="PR00722">
    <property type="entry name" value="CHYMOTRYPSIN"/>
</dbReference>
<dbReference type="Gene3D" id="2.40.10.10">
    <property type="entry name" value="Trypsin-like serine proteases"/>
    <property type="match status" value="2"/>
</dbReference>
<dbReference type="PROSITE" id="PS00135">
    <property type="entry name" value="TRYPSIN_SER"/>
    <property type="match status" value="1"/>
</dbReference>
<comment type="caution">
    <text evidence="4">The sequence shown here is derived from an EMBL/GenBank/DDBJ whole genome shotgun (WGS) entry which is preliminary data.</text>
</comment>
<keyword evidence="1" id="KW-1015">Disulfide bond</keyword>
<feature type="domain" description="Peptidase S1" evidence="3">
    <location>
        <begin position="47"/>
        <end position="270"/>
    </location>
</feature>
<evidence type="ECO:0000256" key="1">
    <source>
        <dbReference type="ARBA" id="ARBA00023157"/>
    </source>
</evidence>
<dbReference type="EMBL" id="JAVDYB010000001">
    <property type="protein sequence ID" value="MDR7280465.1"/>
    <property type="molecule type" value="Genomic_DNA"/>
</dbReference>
<dbReference type="Proteomes" id="UP001183643">
    <property type="component" value="Unassembled WGS sequence"/>
</dbReference>
<sequence length="272" mass="27867">MAARQERPSDRFRGSWGKRLGLALALITAVALGGTAVPGVAQAKPDVVGGTRAAQGEFPFMVRLSMGCGGALYTSQIVLTAAHCLDRTGAITNITATLGAVDLQSSSRITRTSSYVYRAPNFNESTYVNDWALVKLSSPVTGLATMPIATTTAYNSGTFTVAGWGAAVEGGGQQRYLLKATVPFISDSSCSSSYPGEIVNSAMICAGYSQGGTDTCKGDSGGPMFRATTSGGPLIQVGIVSWGYGCARPNAPGVYTEVSTYASAIAAAAASL</sequence>
<dbReference type="PANTHER" id="PTHR24252">
    <property type="entry name" value="ACROSIN-RELATED"/>
    <property type="match status" value="1"/>
</dbReference>
<dbReference type="InterPro" id="IPR043504">
    <property type="entry name" value="Peptidase_S1_PA_chymotrypsin"/>
</dbReference>
<dbReference type="InterPro" id="IPR001314">
    <property type="entry name" value="Peptidase_S1A"/>
</dbReference>
<keyword evidence="5" id="KW-1185">Reference proteome</keyword>
<dbReference type="InterPro" id="IPR018114">
    <property type="entry name" value="TRYPSIN_HIS"/>
</dbReference>
<gene>
    <name evidence="4" type="ORF">J2S41_007243</name>
</gene>
<dbReference type="InterPro" id="IPR009003">
    <property type="entry name" value="Peptidase_S1_PA"/>
</dbReference>
<dbReference type="RefSeq" id="WP_310374848.1">
    <property type="nucleotide sequence ID" value="NZ_JAVDYB010000001.1"/>
</dbReference>
<evidence type="ECO:0000313" key="4">
    <source>
        <dbReference type="EMBL" id="MDR7280465.1"/>
    </source>
</evidence>
<dbReference type="FunFam" id="2.40.10.10:FF:000002">
    <property type="entry name" value="Transmembrane protease serine"/>
    <property type="match status" value="1"/>
</dbReference>